<dbReference type="CDD" id="cd12912">
    <property type="entry name" value="PDC2_MCP_like"/>
    <property type="match status" value="1"/>
</dbReference>
<dbReference type="PANTHER" id="PTHR32089:SF112">
    <property type="entry name" value="LYSOZYME-LIKE PROTEIN-RELATED"/>
    <property type="match status" value="1"/>
</dbReference>
<dbReference type="Pfam" id="PF02743">
    <property type="entry name" value="dCache_1"/>
    <property type="match status" value="1"/>
</dbReference>
<evidence type="ECO:0000256" key="3">
    <source>
        <dbReference type="ARBA" id="ARBA00022500"/>
    </source>
</evidence>
<evidence type="ECO:0000259" key="10">
    <source>
        <dbReference type="PROSITE" id="PS50111"/>
    </source>
</evidence>
<dbReference type="PANTHER" id="PTHR32089">
    <property type="entry name" value="METHYL-ACCEPTING CHEMOTAXIS PROTEIN MCPB"/>
    <property type="match status" value="1"/>
</dbReference>
<dbReference type="PROSITE" id="PS50111">
    <property type="entry name" value="CHEMOTAXIS_TRANSDUC_2"/>
    <property type="match status" value="1"/>
</dbReference>
<dbReference type="InterPro" id="IPR003660">
    <property type="entry name" value="HAMP_dom"/>
</dbReference>
<dbReference type="SMART" id="SM00283">
    <property type="entry name" value="MA"/>
    <property type="match status" value="1"/>
</dbReference>
<protein>
    <submittedName>
        <fullName evidence="12">Methyl-accepting chemotaxis protein McpA</fullName>
    </submittedName>
</protein>
<dbReference type="PROSITE" id="PS50885">
    <property type="entry name" value="HAMP"/>
    <property type="match status" value="1"/>
</dbReference>
<evidence type="ECO:0000259" key="11">
    <source>
        <dbReference type="PROSITE" id="PS50885"/>
    </source>
</evidence>
<dbReference type="FunFam" id="1.10.287.950:FF:000001">
    <property type="entry name" value="Methyl-accepting chemotaxis sensory transducer"/>
    <property type="match status" value="1"/>
</dbReference>
<keyword evidence="7" id="KW-0807">Transducer</keyword>
<feature type="transmembrane region" description="Helical" evidence="9">
    <location>
        <begin position="302"/>
        <end position="325"/>
    </location>
</feature>
<keyword evidence="5 9" id="KW-1133">Transmembrane helix</keyword>
<keyword evidence="4 9" id="KW-0812">Transmembrane</keyword>
<evidence type="ECO:0000256" key="6">
    <source>
        <dbReference type="ARBA" id="ARBA00023136"/>
    </source>
</evidence>
<dbReference type="Pfam" id="PF00672">
    <property type="entry name" value="HAMP"/>
    <property type="match status" value="1"/>
</dbReference>
<comment type="subcellular location">
    <subcellularLocation>
        <location evidence="1">Cell membrane</location>
        <topology evidence="1">Multi-pass membrane protein</topology>
    </subcellularLocation>
</comment>
<dbReference type="InterPro" id="IPR029151">
    <property type="entry name" value="Sensor-like_sf"/>
</dbReference>
<keyword evidence="3" id="KW-0145">Chemotaxis</keyword>
<keyword evidence="2" id="KW-1003">Cell membrane</keyword>
<dbReference type="PRINTS" id="PR00260">
    <property type="entry name" value="CHEMTRNSDUCR"/>
</dbReference>
<keyword evidence="6 9" id="KW-0472">Membrane</keyword>
<accession>A0A5B8RB55</accession>
<dbReference type="GO" id="GO:0005886">
    <property type="term" value="C:plasma membrane"/>
    <property type="evidence" value="ECO:0007669"/>
    <property type="project" value="UniProtKB-SubCell"/>
</dbReference>
<name>A0A5B8RB55_9ZZZZ</name>
<dbReference type="GO" id="GO:0004888">
    <property type="term" value="F:transmembrane signaling receptor activity"/>
    <property type="evidence" value="ECO:0007669"/>
    <property type="project" value="InterPro"/>
</dbReference>
<evidence type="ECO:0000256" key="7">
    <source>
        <dbReference type="ARBA" id="ARBA00023224"/>
    </source>
</evidence>
<feature type="domain" description="HAMP" evidence="11">
    <location>
        <begin position="322"/>
        <end position="376"/>
    </location>
</feature>
<evidence type="ECO:0000256" key="4">
    <source>
        <dbReference type="ARBA" id="ARBA00022692"/>
    </source>
</evidence>
<dbReference type="AlphaFoldDB" id="A0A5B8RB55"/>
<proteinExistence type="inferred from homology"/>
<feature type="transmembrane region" description="Helical" evidence="9">
    <location>
        <begin position="7"/>
        <end position="27"/>
    </location>
</feature>
<dbReference type="CDD" id="cd06225">
    <property type="entry name" value="HAMP"/>
    <property type="match status" value="1"/>
</dbReference>
<evidence type="ECO:0000256" key="5">
    <source>
        <dbReference type="ARBA" id="ARBA00022989"/>
    </source>
</evidence>
<dbReference type="Gene3D" id="1.10.287.950">
    <property type="entry name" value="Methyl-accepting chemotaxis protein"/>
    <property type="match status" value="1"/>
</dbReference>
<evidence type="ECO:0000256" key="9">
    <source>
        <dbReference type="SAM" id="Phobius"/>
    </source>
</evidence>
<dbReference type="SMART" id="SM00304">
    <property type="entry name" value="HAMP"/>
    <property type="match status" value="2"/>
</dbReference>
<dbReference type="CDD" id="cd11386">
    <property type="entry name" value="MCP_signal"/>
    <property type="match status" value="1"/>
</dbReference>
<dbReference type="InterPro" id="IPR033479">
    <property type="entry name" value="dCache_1"/>
</dbReference>
<evidence type="ECO:0000256" key="1">
    <source>
        <dbReference type="ARBA" id="ARBA00004651"/>
    </source>
</evidence>
<evidence type="ECO:0000256" key="8">
    <source>
        <dbReference type="ARBA" id="ARBA00029447"/>
    </source>
</evidence>
<feature type="domain" description="Methyl-accepting transducer" evidence="10">
    <location>
        <begin position="381"/>
        <end position="617"/>
    </location>
</feature>
<dbReference type="EMBL" id="MN079113">
    <property type="protein sequence ID" value="QEA05851.1"/>
    <property type="molecule type" value="Genomic_DNA"/>
</dbReference>
<reference evidence="12" key="1">
    <citation type="submission" date="2019-06" db="EMBL/GenBank/DDBJ databases">
        <authorList>
            <person name="Murdoch R.W."/>
            <person name="Fathepure B."/>
        </authorList>
    </citation>
    <scope>NUCLEOTIDE SEQUENCE</scope>
</reference>
<dbReference type="GO" id="GO:0006935">
    <property type="term" value="P:chemotaxis"/>
    <property type="evidence" value="ECO:0007669"/>
    <property type="project" value="UniProtKB-KW"/>
</dbReference>
<evidence type="ECO:0000256" key="2">
    <source>
        <dbReference type="ARBA" id="ARBA00022475"/>
    </source>
</evidence>
<dbReference type="GO" id="GO:0007165">
    <property type="term" value="P:signal transduction"/>
    <property type="evidence" value="ECO:0007669"/>
    <property type="project" value="UniProtKB-KW"/>
</dbReference>
<evidence type="ECO:0000313" key="12">
    <source>
        <dbReference type="EMBL" id="QEA05851.1"/>
    </source>
</evidence>
<dbReference type="Pfam" id="PF00015">
    <property type="entry name" value="MCPsignal"/>
    <property type="match status" value="1"/>
</dbReference>
<dbReference type="InterPro" id="IPR004090">
    <property type="entry name" value="Chemotax_Me-accpt_rcpt"/>
</dbReference>
<dbReference type="SUPFAM" id="SSF58104">
    <property type="entry name" value="Methyl-accepting chemotaxis protein (MCP) signaling domain"/>
    <property type="match status" value="1"/>
</dbReference>
<comment type="similarity">
    <text evidence="8">Belongs to the methyl-accepting chemotaxis (MCP) protein family.</text>
</comment>
<sequence>MSIARKLVLAFGGTIIVAVVAMVFIAVEAARDNAVSGFTEGSLREIRQVDGVITGFFDQISRNTAYMASHPAVRRADSGVTSYLDTSREMSMTPEDNGDVEAEIFGAYDRFASAHPELAYVYMATEEGGYVQWPKGRIGAGYDPRERPWYGAAKASPNETVMTDAYYFSTDDVAIVSFEHTIRDERGEVIGVQGMDVSLETLTERVADIEFGDEGYLMLVEDTGTVLVDPSNPDHNFHNLGELEGGDYARLAERDEGSVALQIGGKAYQASIYTSPGLGWKFIGLIPRSEMMAAANRVTIQMAAVGVAVIVVAIFVALLIARYLTRPIVSVTEKMRDIAEGEGDLTQRLPVHGRDEMTDLAEQFNAFVDKVRRAISEVSGTTQQLASSAEELNQVAAQTQDVVRQQSNETDQIASAINEMTATVQEISRNSGEVETSASQADERARDGNRIVAENRDSMDTLATDIQRTSEAVAKVEARSQEIRTVLDVIYEVTEQTNLLALNAAIEAARAGEQGRGFAVVAEEVRALAKRSNESAVQIREIIDGLTTDTAAAVEIMDRSRERSVRNQERANEAGEALRAIEEAVAGIHGQITQVATAAEEQSQVAEEINRNIAQIVEAAGSSSEGMDQTRTASDELARLGETLREVVGRFRV</sequence>
<dbReference type="InterPro" id="IPR004089">
    <property type="entry name" value="MCPsignal_dom"/>
</dbReference>
<dbReference type="Gene3D" id="3.30.450.20">
    <property type="entry name" value="PAS domain"/>
    <property type="match status" value="1"/>
</dbReference>
<gene>
    <name evidence="12" type="primary">mcpA</name>
    <name evidence="12" type="ORF">KBTEX_02179</name>
</gene>
<organism evidence="12">
    <name type="scientific">uncultured organism</name>
    <dbReference type="NCBI Taxonomy" id="155900"/>
    <lineage>
        <taxon>unclassified sequences</taxon>
        <taxon>environmental samples</taxon>
    </lineage>
</organism>
<dbReference type="SUPFAM" id="SSF103190">
    <property type="entry name" value="Sensory domain-like"/>
    <property type="match status" value="1"/>
</dbReference>